<protein>
    <submittedName>
        <fullName evidence="2">Uncharacterized protein</fullName>
    </submittedName>
</protein>
<keyword evidence="3" id="KW-1185">Reference proteome</keyword>
<evidence type="ECO:0000313" key="2">
    <source>
        <dbReference type="EMBL" id="MDC0666323.1"/>
    </source>
</evidence>
<proteinExistence type="predicted"/>
<dbReference type="RefSeq" id="WP_271993837.1">
    <property type="nucleotide sequence ID" value="NZ_JAQNDN010000001.1"/>
</dbReference>
<dbReference type="EMBL" id="JAQNDN010000001">
    <property type="protein sequence ID" value="MDC0666323.1"/>
    <property type="molecule type" value="Genomic_DNA"/>
</dbReference>
<feature type="region of interest" description="Disordered" evidence="1">
    <location>
        <begin position="1"/>
        <end position="20"/>
    </location>
</feature>
<comment type="caution">
    <text evidence="2">The sequence shown here is derived from an EMBL/GenBank/DDBJ whole genome shotgun (WGS) entry which is preliminary data.</text>
</comment>
<reference evidence="2 3" key="1">
    <citation type="submission" date="2022-11" db="EMBL/GenBank/DDBJ databases">
        <title>Minimal conservation of predation-associated metabolite biosynthetic gene clusters underscores biosynthetic potential of Myxococcota including descriptions for ten novel species: Archangium lansinium sp. nov., Myxococcus landrumus sp. nov., Nannocystis bai.</title>
        <authorList>
            <person name="Ahearne A."/>
            <person name="Stevens C."/>
            <person name="Dowd S."/>
        </authorList>
    </citation>
    <scope>NUCLEOTIDE SEQUENCE [LARGE SCALE GENOMIC DNA]</scope>
    <source>
        <strain evidence="2 3">NCELM</strain>
    </source>
</reference>
<sequence>MSKNTFLVTDGSTPADDAAADRADSRFYKEFPAAPDPITTSDPMSETWTARWRQLYAEETRPKDVEHDSFHLETGAQDDRTSTVVLPPEPEPLPEIRLYVPSTNNYGHQATCINVLYRLVALGYRRITLIYADDKEHPVWPKLATLISGLPEQKCKSHKLGGSKIRFYEYMEFFNADIHPKRHKGRFCWAPIGITGAFDGVRKHLKEDRVDLFMFVDTFVVLQPFHWTELNAEMLITCRRRYDLLQKHQAPENLEVFALEPDLEEVHPHFSDYAYYIDDPTYPENDLARLTDRAPRRGACLRELFALAAETAIEICPVYYSFYRIFSSTPELLFNLVTAILHSRTKRPSKVPAVIAMLGSVPTKADPYPQLRRRLDGEDWPEEVQEALKPLKAALERVVIVDPGSYEDGGLRAAVAEAGEGGIVIVPLGMMDPEFAGIHRTVFDYTFSLASLPLIFEGKGTVSLALNLGRPYLRILSADLRMAKKTLWDAEAWHNELYPHVLPAACAGDGAEQVPETASSCHNSSVPLVADWAYWKSCAGSTPLPMESLSEFIVEASTEGTWTCWYFALLRSVYHDERRDRVTVALDRARVFREWFVEQRKDEEHDGGWMYES</sequence>
<evidence type="ECO:0000256" key="1">
    <source>
        <dbReference type="SAM" id="MobiDB-lite"/>
    </source>
</evidence>
<name>A0ABT5AYN0_9BACT</name>
<gene>
    <name evidence="2" type="ORF">POL58_01180</name>
</gene>
<organism evidence="2 3">
    <name type="scientific">Nannocystis radixulma</name>
    <dbReference type="NCBI Taxonomy" id="2995305"/>
    <lineage>
        <taxon>Bacteria</taxon>
        <taxon>Pseudomonadati</taxon>
        <taxon>Myxococcota</taxon>
        <taxon>Polyangia</taxon>
        <taxon>Nannocystales</taxon>
        <taxon>Nannocystaceae</taxon>
        <taxon>Nannocystis</taxon>
    </lineage>
</organism>
<feature type="compositionally biased region" description="Polar residues" evidence="1">
    <location>
        <begin position="1"/>
        <end position="12"/>
    </location>
</feature>
<accession>A0ABT5AYN0</accession>
<evidence type="ECO:0000313" key="3">
    <source>
        <dbReference type="Proteomes" id="UP001217838"/>
    </source>
</evidence>
<dbReference type="Proteomes" id="UP001217838">
    <property type="component" value="Unassembled WGS sequence"/>
</dbReference>